<evidence type="ECO:0000313" key="2">
    <source>
        <dbReference type="Ensembl" id="ENSSFAP00005048247.1"/>
    </source>
</evidence>
<evidence type="ECO:0000256" key="1">
    <source>
        <dbReference type="SAM" id="Phobius"/>
    </source>
</evidence>
<keyword evidence="1" id="KW-1133">Transmembrane helix</keyword>
<dbReference type="AlphaFoldDB" id="A0A672J537"/>
<dbReference type="Proteomes" id="UP000472267">
    <property type="component" value="Chromosome 5"/>
</dbReference>
<sequence length="218" mass="24058">MSIGIAILIIGFAALVALMDSDIPLGAAKGGKLHMVHDLFAGVATVLSVSLSGSLCHLLRLKLSFYSVDEVCRHTAKESDTTVISTFFHYSHLYPITLLSKKSRFSPVVLVHPVLQMADFNLPSYRLNHAAPILFPGRVAFCFLQDLDGDTSRCQEVLEGNHVSTELRKSKLKKRRSSLIPEMRRNLNTQSLRLSLHSMEHVHGQKSGVLQGLTDLPS</sequence>
<name>A0A672J537_SALFA</name>
<keyword evidence="3" id="KW-1185">Reference proteome</keyword>
<feature type="transmembrane region" description="Helical" evidence="1">
    <location>
        <begin position="38"/>
        <end position="59"/>
    </location>
</feature>
<reference evidence="2" key="1">
    <citation type="submission" date="2019-06" db="EMBL/GenBank/DDBJ databases">
        <authorList>
            <consortium name="Wellcome Sanger Institute Data Sharing"/>
        </authorList>
    </citation>
    <scope>NUCLEOTIDE SEQUENCE [LARGE SCALE GENOMIC DNA]</scope>
</reference>
<dbReference type="InParanoid" id="A0A672J537"/>
<keyword evidence="1" id="KW-0472">Membrane</keyword>
<reference evidence="2" key="2">
    <citation type="submission" date="2025-08" db="UniProtKB">
        <authorList>
            <consortium name="Ensembl"/>
        </authorList>
    </citation>
    <scope>IDENTIFICATION</scope>
</reference>
<accession>A0A672J537</accession>
<protein>
    <submittedName>
        <fullName evidence="2">Uncharacterized protein</fullName>
    </submittedName>
</protein>
<keyword evidence="1" id="KW-0812">Transmembrane</keyword>
<evidence type="ECO:0000313" key="3">
    <source>
        <dbReference type="Proteomes" id="UP000472267"/>
    </source>
</evidence>
<dbReference type="Ensembl" id="ENSSFAT00005049857.1">
    <property type="protein sequence ID" value="ENSSFAP00005048247.1"/>
    <property type="gene ID" value="ENSSFAG00005023446.1"/>
</dbReference>
<proteinExistence type="predicted"/>
<reference evidence="2" key="3">
    <citation type="submission" date="2025-09" db="UniProtKB">
        <authorList>
            <consortium name="Ensembl"/>
        </authorList>
    </citation>
    <scope>IDENTIFICATION</scope>
</reference>
<organism evidence="2 3">
    <name type="scientific">Salarias fasciatus</name>
    <name type="common">Jewelled blenny</name>
    <name type="synonym">Blennius fasciatus</name>
    <dbReference type="NCBI Taxonomy" id="181472"/>
    <lineage>
        <taxon>Eukaryota</taxon>
        <taxon>Metazoa</taxon>
        <taxon>Chordata</taxon>
        <taxon>Craniata</taxon>
        <taxon>Vertebrata</taxon>
        <taxon>Euteleostomi</taxon>
        <taxon>Actinopterygii</taxon>
        <taxon>Neopterygii</taxon>
        <taxon>Teleostei</taxon>
        <taxon>Neoteleostei</taxon>
        <taxon>Acanthomorphata</taxon>
        <taxon>Ovalentaria</taxon>
        <taxon>Blenniimorphae</taxon>
        <taxon>Blenniiformes</taxon>
        <taxon>Blennioidei</taxon>
        <taxon>Blenniidae</taxon>
        <taxon>Salariinae</taxon>
        <taxon>Salarias</taxon>
    </lineage>
</organism>